<dbReference type="InterPro" id="IPR017887">
    <property type="entry name" value="TF_TCP_subgr"/>
</dbReference>
<protein>
    <recommendedName>
        <fullName evidence="1">TCP domain-containing protein</fullName>
    </recommendedName>
</protein>
<sequence length="119" mass="13588">MVFLKNREGFSSFRWKRSQQSSDLQGTKGPLRAPYYRLGYDQPSKATEWLLKAAATSIAELLPMTTAFLNNNPKQPTEEKRFRIVDNIDQLPFDSAEVEIEGGGDLNYQQLTTISVWTK</sequence>
<dbReference type="Proteomes" id="UP001604277">
    <property type="component" value="Unassembled WGS sequence"/>
</dbReference>
<dbReference type="EMBL" id="JBFOLJ010000007">
    <property type="protein sequence ID" value="KAL2520008.1"/>
    <property type="molecule type" value="Genomic_DNA"/>
</dbReference>
<evidence type="ECO:0000259" key="1">
    <source>
        <dbReference type="Pfam" id="PF03634"/>
    </source>
</evidence>
<reference evidence="3" key="1">
    <citation type="submission" date="2024-07" db="EMBL/GenBank/DDBJ databases">
        <title>Two chromosome-level genome assemblies of Korean endemic species Abeliophyllum distichum and Forsythia ovata (Oleaceae).</title>
        <authorList>
            <person name="Jang H."/>
        </authorList>
    </citation>
    <scope>NUCLEOTIDE SEQUENCE [LARGE SCALE GENOMIC DNA]</scope>
</reference>
<accession>A0ABD1U5U3</accession>
<name>A0ABD1U5U3_9LAMI</name>
<gene>
    <name evidence="2" type="ORF">Fot_23931</name>
</gene>
<organism evidence="2 3">
    <name type="scientific">Forsythia ovata</name>
    <dbReference type="NCBI Taxonomy" id="205694"/>
    <lineage>
        <taxon>Eukaryota</taxon>
        <taxon>Viridiplantae</taxon>
        <taxon>Streptophyta</taxon>
        <taxon>Embryophyta</taxon>
        <taxon>Tracheophyta</taxon>
        <taxon>Spermatophyta</taxon>
        <taxon>Magnoliopsida</taxon>
        <taxon>eudicotyledons</taxon>
        <taxon>Gunneridae</taxon>
        <taxon>Pentapetalae</taxon>
        <taxon>asterids</taxon>
        <taxon>lamiids</taxon>
        <taxon>Lamiales</taxon>
        <taxon>Oleaceae</taxon>
        <taxon>Forsythieae</taxon>
        <taxon>Forsythia</taxon>
    </lineage>
</organism>
<proteinExistence type="predicted"/>
<comment type="caution">
    <text evidence="2">The sequence shown here is derived from an EMBL/GenBank/DDBJ whole genome shotgun (WGS) entry which is preliminary data.</text>
</comment>
<evidence type="ECO:0000313" key="2">
    <source>
        <dbReference type="EMBL" id="KAL2520008.1"/>
    </source>
</evidence>
<dbReference type="AlphaFoldDB" id="A0ABD1U5U3"/>
<feature type="domain" description="TCP" evidence="1">
    <location>
        <begin position="37"/>
        <end position="77"/>
    </location>
</feature>
<dbReference type="Pfam" id="PF03634">
    <property type="entry name" value="TCP"/>
    <property type="match status" value="1"/>
</dbReference>
<keyword evidence="3" id="KW-1185">Reference proteome</keyword>
<evidence type="ECO:0000313" key="3">
    <source>
        <dbReference type="Proteomes" id="UP001604277"/>
    </source>
</evidence>